<proteinExistence type="predicted"/>
<dbReference type="Pfam" id="PF13237">
    <property type="entry name" value="Fer4_10"/>
    <property type="match status" value="1"/>
</dbReference>
<evidence type="ECO:0000313" key="2">
    <source>
        <dbReference type="EMBL" id="KIO43705.1"/>
    </source>
</evidence>
<dbReference type="EMBL" id="JPIT01000031">
    <property type="protein sequence ID" value="KIO43705.1"/>
    <property type="molecule type" value="Genomic_DNA"/>
</dbReference>
<accession>A0A0C3RIN9</accession>
<reference evidence="2 4" key="2">
    <citation type="submission" date="2014-07" db="EMBL/GenBank/DDBJ databases">
        <title>Porphyromonadaceae bacterium OUH 334697 = ATCC BAA-2682 = DSM 28341 draft genome.</title>
        <authorList>
            <person name="Sydenham T.V."/>
            <person name="Hasman H."/>
            <person name="Justesen U.S."/>
        </authorList>
    </citation>
    <scope>NUCLEOTIDE SEQUENCE [LARGE SCALE GENOMIC DNA]</scope>
    <source>
        <strain evidence="2 4">OUH 334697</strain>
    </source>
</reference>
<dbReference type="InterPro" id="IPR052911">
    <property type="entry name" value="Corrinoid_activation_enz"/>
</dbReference>
<evidence type="ECO:0000259" key="1">
    <source>
        <dbReference type="PROSITE" id="PS51379"/>
    </source>
</evidence>
<gene>
    <name evidence="3" type="ORF">BA92_05310</name>
    <name evidence="2" type="ORF">IE90_11360</name>
</gene>
<dbReference type="Proteomes" id="UP000031980">
    <property type="component" value="Unassembled WGS sequence"/>
</dbReference>
<dbReference type="PANTHER" id="PTHR42895">
    <property type="entry name" value="IRON-SULFUR CLUSTER-BINDING PROTEIN-RELATED"/>
    <property type="match status" value="1"/>
</dbReference>
<dbReference type="Proteomes" id="UP000031937">
    <property type="component" value="Unassembled WGS sequence"/>
</dbReference>
<dbReference type="AlphaFoldDB" id="A0A0C3RIN9"/>
<reference evidence="3 5" key="1">
    <citation type="submission" date="2014-07" db="EMBL/GenBank/DDBJ databases">
        <title>Porphyromonadaceae bacterium OUH 308042 = ATCC BAA-2681 = DSM 28342 draft genome.</title>
        <authorList>
            <person name="Sydenham T.V."/>
            <person name="Hasman H."/>
            <person name="Justensen U.S."/>
        </authorList>
    </citation>
    <scope>NUCLEOTIDE SEQUENCE [LARGE SCALE GENOMIC DNA]</scope>
    <source>
        <strain evidence="3 5">OUH 308042</strain>
    </source>
</reference>
<dbReference type="EMBL" id="JPIU01000037">
    <property type="protein sequence ID" value="KIO45869.1"/>
    <property type="molecule type" value="Genomic_DNA"/>
</dbReference>
<feature type="domain" description="4Fe-4S ferredoxin-type" evidence="1">
    <location>
        <begin position="4"/>
        <end position="33"/>
    </location>
</feature>
<evidence type="ECO:0000313" key="3">
    <source>
        <dbReference type="EMBL" id="KIO45869.1"/>
    </source>
</evidence>
<sequence length="278" mass="30843">MKRTIIKINEALCNGCGLCVKGCHEGALRLIDGKATLISELYCDGLGACIGDCPRGAITQEEREAEKYDEKVVIKRLIPKGEEVIKAHLQHLSDHKQVEFLREAHEELRQQGIHDIPIRPVSSSPTFSCPGSKTRSFVPGTSSIVAEKEVEKGELRQWPIQLHLLPPAAPFFQDADLLVAADCTAYALGNFHNLFLKEKRLAIACPKLDEKNGIYTDKIKAIIDQGGISTLTVMIMEVPCCSGLLRVCEAAREKAERKIPSKLIRVGIHGEIRETRWL</sequence>
<comment type="caution">
    <text evidence="3">The sequence shown here is derived from an EMBL/GenBank/DDBJ whole genome shotgun (WGS) entry which is preliminary data.</text>
</comment>
<evidence type="ECO:0000313" key="4">
    <source>
        <dbReference type="Proteomes" id="UP000031937"/>
    </source>
</evidence>
<evidence type="ECO:0000313" key="5">
    <source>
        <dbReference type="Proteomes" id="UP000031980"/>
    </source>
</evidence>
<keyword evidence="5" id="KW-1185">Reference proteome</keyword>
<organism evidence="3 5">
    <name type="scientific">Sanguibacteroides justesenii</name>
    <dbReference type="NCBI Taxonomy" id="1547597"/>
    <lineage>
        <taxon>Bacteria</taxon>
        <taxon>Pseudomonadati</taxon>
        <taxon>Bacteroidota</taxon>
        <taxon>Bacteroidia</taxon>
        <taxon>Bacteroidales</taxon>
        <taxon>Porphyromonadaceae</taxon>
        <taxon>Sanguibacteroides</taxon>
    </lineage>
</organism>
<dbReference type="Gene3D" id="3.30.70.20">
    <property type="match status" value="1"/>
</dbReference>
<dbReference type="RefSeq" id="WP_041503892.1">
    <property type="nucleotide sequence ID" value="NZ_JPIT01000031.1"/>
</dbReference>
<protein>
    <submittedName>
        <fullName evidence="3">4Fe-4S ferredoxin</fullName>
    </submittedName>
</protein>
<feature type="domain" description="4Fe-4S ferredoxin-type" evidence="1">
    <location>
        <begin position="34"/>
        <end position="63"/>
    </location>
</feature>
<dbReference type="PROSITE" id="PS51379">
    <property type="entry name" value="4FE4S_FER_2"/>
    <property type="match status" value="2"/>
</dbReference>
<dbReference type="SUPFAM" id="SSF54862">
    <property type="entry name" value="4Fe-4S ferredoxins"/>
    <property type="match status" value="1"/>
</dbReference>
<dbReference type="PANTHER" id="PTHR42895:SF1">
    <property type="entry name" value="IRON-SULFUR CLUSTER PROTEIN"/>
    <property type="match status" value="1"/>
</dbReference>
<name>A0A0C3RIN9_9PORP</name>
<dbReference type="InterPro" id="IPR017896">
    <property type="entry name" value="4Fe4S_Fe-S-bd"/>
</dbReference>